<dbReference type="SUPFAM" id="SSF89562">
    <property type="entry name" value="RraA-like"/>
    <property type="match status" value="1"/>
</dbReference>
<evidence type="ECO:0000313" key="15">
    <source>
        <dbReference type="Proteomes" id="UP000199361"/>
    </source>
</evidence>
<protein>
    <recommendedName>
        <fullName evidence="7">Putative 4-hydroxy-4-methyl-2-oxoglutarate aldolase</fullName>
        <ecNumber evidence="6">4.1.1.112</ecNumber>
        <ecNumber evidence="5">4.1.3.17</ecNumber>
    </recommendedName>
    <alternativeName>
        <fullName evidence="11">Oxaloacetate decarboxylase</fullName>
    </alternativeName>
    <alternativeName>
        <fullName evidence="9">Regulator of ribonuclease activity homolog</fullName>
    </alternativeName>
    <alternativeName>
        <fullName evidence="10">RraA-like protein</fullName>
    </alternativeName>
</protein>
<dbReference type="PANTHER" id="PTHR33254">
    <property type="entry name" value="4-HYDROXY-4-METHYL-2-OXOGLUTARATE ALDOLASE 3-RELATED"/>
    <property type="match status" value="1"/>
</dbReference>
<evidence type="ECO:0000256" key="9">
    <source>
        <dbReference type="ARBA" id="ARBA00029596"/>
    </source>
</evidence>
<dbReference type="GO" id="GO:0008948">
    <property type="term" value="F:oxaloacetate decarboxylase activity"/>
    <property type="evidence" value="ECO:0007669"/>
    <property type="project" value="UniProtKB-EC"/>
</dbReference>
<evidence type="ECO:0000256" key="11">
    <source>
        <dbReference type="ARBA" id="ARBA00032305"/>
    </source>
</evidence>
<evidence type="ECO:0000256" key="3">
    <source>
        <dbReference type="ARBA" id="ARBA00008621"/>
    </source>
</evidence>
<evidence type="ECO:0000256" key="6">
    <source>
        <dbReference type="ARBA" id="ARBA00012947"/>
    </source>
</evidence>
<evidence type="ECO:0000256" key="8">
    <source>
        <dbReference type="ARBA" id="ARBA00025046"/>
    </source>
</evidence>
<comment type="function">
    <text evidence="8">Catalyzes the aldol cleavage of 4-hydroxy-4-methyl-2-oxoglutarate (HMG) into 2 molecules of pyruvate. Also contains a secondary oxaloacetate (OAA) decarboxylase activity due to the common pyruvate enolate transition state formed following C-C bond cleavage in the retro-aldol and decarboxylation reactions.</text>
</comment>
<reference evidence="14 15" key="1">
    <citation type="submission" date="2016-10" db="EMBL/GenBank/DDBJ databases">
        <authorList>
            <person name="de Groot N.N."/>
        </authorList>
    </citation>
    <scope>NUCLEOTIDE SEQUENCE [LARGE SCALE GENOMIC DNA]</scope>
    <source>
        <strain evidence="14 15">CGMCC 4.5598</strain>
    </source>
</reference>
<keyword evidence="13" id="KW-0479">Metal-binding</keyword>
<proteinExistence type="inferred from homology"/>
<keyword evidence="13" id="KW-0460">Magnesium</keyword>
<dbReference type="InterPro" id="IPR005493">
    <property type="entry name" value="RraA/RraA-like"/>
</dbReference>
<comment type="catalytic activity">
    <reaction evidence="12">
        <text>oxaloacetate + H(+) = pyruvate + CO2</text>
        <dbReference type="Rhea" id="RHEA:15641"/>
        <dbReference type="ChEBI" id="CHEBI:15361"/>
        <dbReference type="ChEBI" id="CHEBI:15378"/>
        <dbReference type="ChEBI" id="CHEBI:16452"/>
        <dbReference type="ChEBI" id="CHEBI:16526"/>
        <dbReference type="EC" id="4.1.1.112"/>
    </reaction>
</comment>
<evidence type="ECO:0000256" key="5">
    <source>
        <dbReference type="ARBA" id="ARBA00012213"/>
    </source>
</evidence>
<dbReference type="InterPro" id="IPR036704">
    <property type="entry name" value="RraA/RraA-like_sf"/>
</dbReference>
<dbReference type="Proteomes" id="UP000199361">
    <property type="component" value="Unassembled WGS sequence"/>
</dbReference>
<dbReference type="RefSeq" id="WP_218156059.1">
    <property type="nucleotide sequence ID" value="NZ_FOHX01000014.1"/>
</dbReference>
<evidence type="ECO:0000256" key="2">
    <source>
        <dbReference type="ARBA" id="ARBA00001968"/>
    </source>
</evidence>
<dbReference type="EMBL" id="FOHX01000014">
    <property type="protein sequence ID" value="SEU37418.1"/>
    <property type="molecule type" value="Genomic_DNA"/>
</dbReference>
<evidence type="ECO:0000313" key="14">
    <source>
        <dbReference type="EMBL" id="SEU37418.1"/>
    </source>
</evidence>
<keyword evidence="15" id="KW-1185">Reference proteome</keyword>
<dbReference type="EC" id="4.1.1.112" evidence="6"/>
<comment type="catalytic activity">
    <reaction evidence="1">
        <text>4-hydroxy-4-methyl-2-oxoglutarate = 2 pyruvate</text>
        <dbReference type="Rhea" id="RHEA:22748"/>
        <dbReference type="ChEBI" id="CHEBI:15361"/>
        <dbReference type="ChEBI" id="CHEBI:58276"/>
        <dbReference type="EC" id="4.1.3.17"/>
    </reaction>
</comment>
<name>A0A1I0LDK5_9ACTN</name>
<dbReference type="STRING" id="568860.SAMN05421811_114199"/>
<comment type="subunit">
    <text evidence="4">Homotrimer.</text>
</comment>
<evidence type="ECO:0000256" key="7">
    <source>
        <dbReference type="ARBA" id="ARBA00016549"/>
    </source>
</evidence>
<dbReference type="Gene3D" id="3.50.30.40">
    <property type="entry name" value="Ribonuclease E inhibitor RraA/RraA-like"/>
    <property type="match status" value="1"/>
</dbReference>
<organism evidence="14 15">
    <name type="scientific">Nonomuraea wenchangensis</name>
    <dbReference type="NCBI Taxonomy" id="568860"/>
    <lineage>
        <taxon>Bacteria</taxon>
        <taxon>Bacillati</taxon>
        <taxon>Actinomycetota</taxon>
        <taxon>Actinomycetes</taxon>
        <taxon>Streptosporangiales</taxon>
        <taxon>Streptosporangiaceae</taxon>
        <taxon>Nonomuraea</taxon>
    </lineage>
</organism>
<dbReference type="GO" id="GO:0046872">
    <property type="term" value="F:metal ion binding"/>
    <property type="evidence" value="ECO:0007669"/>
    <property type="project" value="UniProtKB-KW"/>
</dbReference>
<feature type="binding site" evidence="13">
    <location>
        <begin position="91"/>
        <end position="94"/>
    </location>
    <ligand>
        <name>substrate</name>
    </ligand>
</feature>
<dbReference type="EC" id="4.1.3.17" evidence="5"/>
<evidence type="ECO:0000256" key="12">
    <source>
        <dbReference type="ARBA" id="ARBA00047973"/>
    </source>
</evidence>
<evidence type="ECO:0000256" key="13">
    <source>
        <dbReference type="PIRSR" id="PIRSR605493-1"/>
    </source>
</evidence>
<dbReference type="CDD" id="cd16841">
    <property type="entry name" value="RraA_family"/>
    <property type="match status" value="1"/>
</dbReference>
<sequence>MTGTPPADLPREAAALPTATLHEAAGKIGALPSAVKPVRPGMRLAGPALPVLSPPGDNLWLHRAIYAAQPGDVLVVAFGEGSDPLEFGHWGEVMAVAALERGIAGLVIDGGVRDADQLATRGFPTFAPSVSIRGTAKDPEGTGAVGEPVRIGEVDVRRGDLVVGDGDGVVVLPAGLAGGVVRTAHERETAEQEIFARLAAGESTLDVYRLPGERSAS</sequence>
<dbReference type="AlphaFoldDB" id="A0A1I0LDK5"/>
<gene>
    <name evidence="14" type="ORF">SAMN05421811_114199</name>
</gene>
<comment type="cofactor">
    <cofactor evidence="2">
        <name>a divalent metal cation</name>
        <dbReference type="ChEBI" id="CHEBI:60240"/>
    </cofactor>
</comment>
<dbReference type="Pfam" id="PF03737">
    <property type="entry name" value="RraA-like"/>
    <property type="match status" value="1"/>
</dbReference>
<evidence type="ECO:0000256" key="1">
    <source>
        <dbReference type="ARBA" id="ARBA00001342"/>
    </source>
</evidence>
<dbReference type="PANTHER" id="PTHR33254:SF4">
    <property type="entry name" value="4-HYDROXY-4-METHYL-2-OXOGLUTARATE ALDOLASE 3-RELATED"/>
    <property type="match status" value="1"/>
</dbReference>
<dbReference type="GO" id="GO:0047443">
    <property type="term" value="F:4-hydroxy-4-methyl-2-oxoglutarate aldolase activity"/>
    <property type="evidence" value="ECO:0007669"/>
    <property type="project" value="UniProtKB-EC"/>
</dbReference>
<accession>A0A1I0LDK5</accession>
<evidence type="ECO:0000256" key="10">
    <source>
        <dbReference type="ARBA" id="ARBA00030169"/>
    </source>
</evidence>
<feature type="binding site" evidence="13">
    <location>
        <position position="114"/>
    </location>
    <ligand>
        <name>Mg(2+)</name>
        <dbReference type="ChEBI" id="CHEBI:18420"/>
    </ligand>
</feature>
<comment type="similarity">
    <text evidence="3">Belongs to the class II aldolase/RraA-like family.</text>
</comment>
<evidence type="ECO:0000256" key="4">
    <source>
        <dbReference type="ARBA" id="ARBA00011233"/>
    </source>
</evidence>
<comment type="cofactor">
    <cofactor evidence="13">
        <name>Mg(2+)</name>
        <dbReference type="ChEBI" id="CHEBI:18420"/>
    </cofactor>
</comment>
<feature type="binding site" evidence="13">
    <location>
        <position position="113"/>
    </location>
    <ligand>
        <name>substrate</name>
    </ligand>
</feature>